<dbReference type="RefSeq" id="WP_022227882.1">
    <property type="nucleotide sequence ID" value="NZ_UGPP01000001.1"/>
</dbReference>
<evidence type="ECO:0000313" key="5">
    <source>
        <dbReference type="EMBL" id="STY70883.1"/>
    </source>
</evidence>
<dbReference type="GO" id="GO:0003723">
    <property type="term" value="F:RNA binding"/>
    <property type="evidence" value="ECO:0007669"/>
    <property type="project" value="UniProtKB-KW"/>
</dbReference>
<dbReference type="NCBIfam" id="TIGR01877">
    <property type="entry name" value="cas_cas6"/>
    <property type="match status" value="1"/>
</dbReference>
<name>A0A378NR61_9FIRM</name>
<dbReference type="Gene3D" id="3.30.70.1900">
    <property type="match status" value="1"/>
</dbReference>
<proteinExistence type="inferred from homology"/>
<dbReference type="Pfam" id="PF01881">
    <property type="entry name" value="Cas_Cas6_C"/>
    <property type="match status" value="1"/>
</dbReference>
<keyword evidence="3" id="KW-0051">Antiviral defense</keyword>
<feature type="domain" description="CRISPR associated protein Cas6 C-terminal" evidence="4">
    <location>
        <begin position="116"/>
        <end position="230"/>
    </location>
</feature>
<reference evidence="5 6" key="1">
    <citation type="submission" date="2018-06" db="EMBL/GenBank/DDBJ databases">
        <authorList>
            <consortium name="Pathogen Informatics"/>
            <person name="Doyle S."/>
        </authorList>
    </citation>
    <scope>NUCLEOTIDE SEQUENCE [LARGE SCALE GENOMIC DNA]</scope>
    <source>
        <strain evidence="5 6">NCTC10571</strain>
    </source>
</reference>
<evidence type="ECO:0000259" key="4">
    <source>
        <dbReference type="Pfam" id="PF01881"/>
    </source>
</evidence>
<dbReference type="Proteomes" id="UP000255234">
    <property type="component" value="Unassembled WGS sequence"/>
</dbReference>
<evidence type="ECO:0000256" key="1">
    <source>
        <dbReference type="ARBA" id="ARBA00005937"/>
    </source>
</evidence>
<dbReference type="EMBL" id="UGPP01000001">
    <property type="protein sequence ID" value="STY70883.1"/>
    <property type="molecule type" value="Genomic_DNA"/>
</dbReference>
<evidence type="ECO:0000313" key="6">
    <source>
        <dbReference type="Proteomes" id="UP000255234"/>
    </source>
</evidence>
<dbReference type="InterPro" id="IPR010156">
    <property type="entry name" value="CRISPR-assoc_prot_Cas6"/>
</dbReference>
<evidence type="ECO:0000256" key="3">
    <source>
        <dbReference type="ARBA" id="ARBA00023118"/>
    </source>
</evidence>
<comment type="similarity">
    <text evidence="1">Belongs to the CRISPR-associated protein Cas6/Cse3/CasE family.</text>
</comment>
<dbReference type="InterPro" id="IPR049435">
    <property type="entry name" value="Cas_Cas6_C"/>
</dbReference>
<gene>
    <name evidence="5" type="ORF">NCTC10571_01033</name>
</gene>
<keyword evidence="2" id="KW-0694">RNA-binding</keyword>
<sequence length="234" mass="27679">MKVYQIRIKLYLLKDIMAQDVQIMLTRFIDKSLFAKENLGKLHNTNTYKNYCYDLLSPLEKDKIYKKGKIYTLTIRTIDEDMAEFFYEVCPNINTREFKGLTAEKRVLPRKIIEFIYTLTPMIIKAENGYWKNCMSQEEFEQRFIINLTKKINNFKGDINDKDEINMEKFYSTIEFLNKTPVPMKYKNIKLLGDKVRLAVLDDEKSQEMAYLSLGVGLGEMNSRGAGFVNYRWL</sequence>
<dbReference type="GO" id="GO:0051607">
    <property type="term" value="P:defense response to virus"/>
    <property type="evidence" value="ECO:0007669"/>
    <property type="project" value="UniProtKB-KW"/>
</dbReference>
<dbReference type="AlphaFoldDB" id="A0A378NR61"/>
<dbReference type="PANTHER" id="PTHR36984">
    <property type="entry name" value="CRISPR-ASSOCIATED ENDORIBONUCLEASE CAS6 1"/>
    <property type="match status" value="1"/>
</dbReference>
<dbReference type="PANTHER" id="PTHR36984:SF1">
    <property type="entry name" value="CRISPR-ASSOCIATED ENDORIBONUCLEASE CAS6 1"/>
    <property type="match status" value="1"/>
</dbReference>
<organism evidence="5 6">
    <name type="scientific">Megamonas hypermegale</name>
    <dbReference type="NCBI Taxonomy" id="158847"/>
    <lineage>
        <taxon>Bacteria</taxon>
        <taxon>Bacillati</taxon>
        <taxon>Bacillota</taxon>
        <taxon>Negativicutes</taxon>
        <taxon>Selenomonadales</taxon>
        <taxon>Selenomonadaceae</taxon>
        <taxon>Megamonas</taxon>
    </lineage>
</organism>
<evidence type="ECO:0000256" key="2">
    <source>
        <dbReference type="ARBA" id="ARBA00022884"/>
    </source>
</evidence>
<dbReference type="GO" id="GO:0016788">
    <property type="term" value="F:hydrolase activity, acting on ester bonds"/>
    <property type="evidence" value="ECO:0007669"/>
    <property type="project" value="InterPro"/>
</dbReference>
<accession>A0A378NR61</accession>
<protein>
    <submittedName>
        <fullName evidence="5">Uncharacterized protein predicted to be involved in DNA repair (RAMP superfamily)</fullName>
    </submittedName>
</protein>